<dbReference type="Pfam" id="PF11750">
    <property type="entry name" value="DUF3307"/>
    <property type="match status" value="1"/>
</dbReference>
<dbReference type="AlphaFoldDB" id="A0A399SHS1"/>
<organism evidence="2 3">
    <name type="scientific">Pontibacter oryzae</name>
    <dbReference type="NCBI Taxonomy" id="2304593"/>
    <lineage>
        <taxon>Bacteria</taxon>
        <taxon>Pseudomonadati</taxon>
        <taxon>Bacteroidota</taxon>
        <taxon>Cytophagia</taxon>
        <taxon>Cytophagales</taxon>
        <taxon>Hymenobacteraceae</taxon>
        <taxon>Pontibacter</taxon>
    </lineage>
</organism>
<dbReference type="RefSeq" id="WP_119431390.1">
    <property type="nucleotide sequence ID" value="NZ_QWGE01000002.1"/>
</dbReference>
<dbReference type="Proteomes" id="UP000266005">
    <property type="component" value="Unassembled WGS sequence"/>
</dbReference>
<evidence type="ECO:0000313" key="2">
    <source>
        <dbReference type="EMBL" id="RIJ41642.1"/>
    </source>
</evidence>
<dbReference type="OrthoDB" id="8536716at2"/>
<keyword evidence="1" id="KW-0812">Transmembrane</keyword>
<keyword evidence="3" id="KW-1185">Reference proteome</keyword>
<proteinExistence type="predicted"/>
<keyword evidence="1" id="KW-0472">Membrane</keyword>
<feature type="transmembrane region" description="Helical" evidence="1">
    <location>
        <begin position="123"/>
        <end position="144"/>
    </location>
</feature>
<feature type="transmembrane region" description="Helical" evidence="1">
    <location>
        <begin position="224"/>
        <end position="243"/>
    </location>
</feature>
<gene>
    <name evidence="2" type="ORF">D1627_06325</name>
</gene>
<dbReference type="InterPro" id="IPR021737">
    <property type="entry name" value="Phage_phiKZ_Orf197"/>
</dbReference>
<evidence type="ECO:0000313" key="3">
    <source>
        <dbReference type="Proteomes" id="UP000266005"/>
    </source>
</evidence>
<evidence type="ECO:0000256" key="1">
    <source>
        <dbReference type="SAM" id="Phobius"/>
    </source>
</evidence>
<feature type="transmembrane region" description="Helical" evidence="1">
    <location>
        <begin position="93"/>
        <end position="111"/>
    </location>
</feature>
<dbReference type="EMBL" id="QWGE01000002">
    <property type="protein sequence ID" value="RIJ41642.1"/>
    <property type="molecule type" value="Genomic_DNA"/>
</dbReference>
<keyword evidence="1" id="KW-1133">Transmembrane helix</keyword>
<protein>
    <submittedName>
        <fullName evidence="2">DUF3307 domain-containing protein</fullName>
    </submittedName>
</protein>
<name>A0A399SHS1_9BACT</name>
<accession>A0A399SHS1</accession>
<reference evidence="3" key="1">
    <citation type="submission" date="2018-08" db="EMBL/GenBank/DDBJ databases">
        <title>Mucilaginibacter sp. MYSH2.</title>
        <authorList>
            <person name="Seo T."/>
        </authorList>
    </citation>
    <scope>NUCLEOTIDE SEQUENCE [LARGE SCALE GENOMIC DNA]</scope>
    <source>
        <strain evidence="3">KIRAN</strain>
    </source>
</reference>
<comment type="caution">
    <text evidence="2">The sequence shown here is derived from an EMBL/GenBank/DDBJ whole genome shotgun (WGS) entry which is preliminary data.</text>
</comment>
<sequence length="244" mass="27753">MLSSPILLKLVFVHLMGDFVLQTNKWVAQKEQKTWRSPLMYAHALVHGLLAWLVVWQFAFWPFAAAIAGTHLLIDIAKTALQKRYPQQSKVWFLLDQALHLLILVVTAVLFSRIQVWKALNDIVLPWQLVTAYLFVTKPASILIKTLISHWKPNPLTHLQDNREAQPKTSLAEAGMWIGIIERLLVLTFILKGHWEAIGFLLAAKSVFRFGDLRGKHDMQLTEYILIGTLMSFGLAILTGLLVT</sequence>